<dbReference type="Gene3D" id="3.40.109.10">
    <property type="entry name" value="NADH Oxidase"/>
    <property type="match status" value="1"/>
</dbReference>
<dbReference type="InterPro" id="IPR000415">
    <property type="entry name" value="Nitroreductase-like"/>
</dbReference>
<reference evidence="6" key="1">
    <citation type="submission" date="2020-05" db="EMBL/GenBank/DDBJ databases">
        <authorList>
            <person name="Chiriac C."/>
            <person name="Salcher M."/>
            <person name="Ghai R."/>
            <person name="Kavagutti S V."/>
        </authorList>
    </citation>
    <scope>NUCLEOTIDE SEQUENCE</scope>
</reference>
<protein>
    <submittedName>
        <fullName evidence="6">Unannotated protein</fullName>
    </submittedName>
</protein>
<evidence type="ECO:0000256" key="3">
    <source>
        <dbReference type="ARBA" id="ARBA00023002"/>
    </source>
</evidence>
<name>A0A6J6VJ00_9ZZZZ</name>
<accession>A0A6J6VJ00</accession>
<evidence type="ECO:0000313" key="6">
    <source>
        <dbReference type="EMBL" id="CAB4772411.1"/>
    </source>
</evidence>
<evidence type="ECO:0000256" key="1">
    <source>
        <dbReference type="ARBA" id="ARBA00022630"/>
    </source>
</evidence>
<evidence type="ECO:0000256" key="2">
    <source>
        <dbReference type="ARBA" id="ARBA00022643"/>
    </source>
</evidence>
<feature type="domain" description="Nitroreductase" evidence="4">
    <location>
        <begin position="10"/>
        <end position="182"/>
    </location>
</feature>
<dbReference type="AlphaFoldDB" id="A0A6J6VJ00"/>
<organism evidence="6">
    <name type="scientific">freshwater metagenome</name>
    <dbReference type="NCBI Taxonomy" id="449393"/>
    <lineage>
        <taxon>unclassified sequences</taxon>
        <taxon>metagenomes</taxon>
        <taxon>ecological metagenomes</taxon>
    </lineage>
</organism>
<dbReference type="PANTHER" id="PTHR23026:SF90">
    <property type="entry name" value="IODOTYROSINE DEIODINASE 1"/>
    <property type="match status" value="1"/>
</dbReference>
<dbReference type="SUPFAM" id="SSF55469">
    <property type="entry name" value="FMN-dependent nitroreductase-like"/>
    <property type="match status" value="1"/>
</dbReference>
<dbReference type="EMBL" id="CAEZZV010000027">
    <property type="protein sequence ID" value="CAB4772411.1"/>
    <property type="molecule type" value="Genomic_DNA"/>
</dbReference>
<dbReference type="EMBL" id="CAEZUK010000241">
    <property type="protein sequence ID" value="CAB4609323.1"/>
    <property type="molecule type" value="Genomic_DNA"/>
</dbReference>
<dbReference type="InterPro" id="IPR050627">
    <property type="entry name" value="Nitroreductase/BluB"/>
</dbReference>
<dbReference type="InterPro" id="IPR029479">
    <property type="entry name" value="Nitroreductase"/>
</dbReference>
<dbReference type="Pfam" id="PF00881">
    <property type="entry name" value="Nitroreductase"/>
    <property type="match status" value="1"/>
</dbReference>
<evidence type="ECO:0000259" key="4">
    <source>
        <dbReference type="Pfam" id="PF00881"/>
    </source>
</evidence>
<dbReference type="PANTHER" id="PTHR23026">
    <property type="entry name" value="NADPH NITROREDUCTASE"/>
    <property type="match status" value="1"/>
</dbReference>
<gene>
    <name evidence="5" type="ORF">UFOPK1820_01247</name>
    <name evidence="6" type="ORF">UFOPK2921_00334</name>
</gene>
<keyword evidence="3" id="KW-0560">Oxidoreductase</keyword>
<keyword evidence="2" id="KW-0288">FMN</keyword>
<dbReference type="GO" id="GO:0016491">
    <property type="term" value="F:oxidoreductase activity"/>
    <property type="evidence" value="ECO:0007669"/>
    <property type="project" value="UniProtKB-KW"/>
</dbReference>
<proteinExistence type="predicted"/>
<dbReference type="CDD" id="cd02062">
    <property type="entry name" value="Nitro_FMN_reductase"/>
    <property type="match status" value="1"/>
</dbReference>
<keyword evidence="1" id="KW-0285">Flavoprotein</keyword>
<sequence length="218" mass="24139">MDISQALYTTRAMRRVKPDPIPDEVMAKLLDAAVRAPSGGNTQKWRFLIVTDQAKKSALQKIYSDGLTELNANQYKSVMDLIQDGDPNDPEVIQAKKTYASGRWLADNLDKVPVLLFAWGKPNGESSIFPALWSLQLAATAEGLGTSLTTLLFKKHTQEVLDILGAPPVGEWVPMAMITIGYPTGRWGVAKRQQPHEVAFQNTWGNPVSWTVPEPLWP</sequence>
<evidence type="ECO:0000313" key="5">
    <source>
        <dbReference type="EMBL" id="CAB4609323.1"/>
    </source>
</evidence>